<dbReference type="GO" id="GO:0051539">
    <property type="term" value="F:4 iron, 4 sulfur cluster binding"/>
    <property type="evidence" value="ECO:0007669"/>
    <property type="project" value="UniProtKB-KW"/>
</dbReference>
<dbReference type="CDD" id="cd03082">
    <property type="entry name" value="TRX_Fd_NuoE_W_FDH_beta"/>
    <property type="match status" value="1"/>
</dbReference>
<dbReference type="SUPFAM" id="SSF142019">
    <property type="entry name" value="Nqo1 FMN-binding domain-like"/>
    <property type="match status" value="1"/>
</dbReference>
<sequence>MTVTTVKPARRGARGKPRGRELDPAALAEIEALLVDAIVPDPRRRDLLIEHLHRIQDAHGHLSLRHLRALAAFMNLPMATVYETATFYAHFDVVHDDQTPPPATTIRVCDSLSCQLAGAEALQRELESGADPTAVRVIRAPCMGRCEIAPVVELSSVGQHRHLGHATASAVADALTSGEWHAEPVAWQRLADYRADGGFALLTACRAGEVSYETLTGMLEQAGLRGLGGAGFPTFKKWGFVRAEPGPRYCVINADEGEPGTFKDRYYLERAPHRFLEGALISAWAVEAEALYIYLRDEYPELHRVLHEAIDELEAAGLVEPGYIVMRRGAGAYICGEESALIESLEGKPGKPRHRPPYVAQVGLFDRPTLVNNVETVYWIPLIWERGAEWFASHGRHERKGLRSFSVSGRVKHPGVHLAPAGITLAELIDEYCGGMAEGHQLLAYLPGGASGGILPAAKADIPLDFDTLQAHGCFIGSAAVMVVSDQDDLRAVASNLLAFFADESCGQCTPCRVGTEKMLALLERDEWDAAELSRLSQVMMDASICGLGQAAPNPVLGLLKDFREPLAAQNVIVRG</sequence>
<evidence type="ECO:0000256" key="10">
    <source>
        <dbReference type="SAM" id="MobiDB-lite"/>
    </source>
</evidence>
<reference evidence="12 13" key="1">
    <citation type="submission" date="2016-10" db="EMBL/GenBank/DDBJ databases">
        <authorList>
            <person name="de Groot N.N."/>
        </authorList>
    </citation>
    <scope>NUCLEOTIDE SEQUENCE [LARGE SCALE GENOMIC DNA]</scope>
    <source>
        <strain evidence="12 13">DSM 14789</strain>
    </source>
</reference>
<dbReference type="Pfam" id="PF10589">
    <property type="entry name" value="NADH_4Fe-4S"/>
    <property type="match status" value="1"/>
</dbReference>
<dbReference type="InterPro" id="IPR041921">
    <property type="entry name" value="NuoE_N"/>
</dbReference>
<feature type="domain" description="NADH-ubiquinone oxidoreductase 51kDa subunit iron-sulphur binding" evidence="11">
    <location>
        <begin position="491"/>
        <end position="536"/>
    </location>
</feature>
<dbReference type="Gene3D" id="3.40.30.10">
    <property type="entry name" value="Glutaredoxin"/>
    <property type="match status" value="1"/>
</dbReference>
<dbReference type="GO" id="GO:0010181">
    <property type="term" value="F:FMN binding"/>
    <property type="evidence" value="ECO:0007669"/>
    <property type="project" value="InterPro"/>
</dbReference>
<dbReference type="Gene3D" id="1.20.1440.230">
    <property type="entry name" value="NADH-ubiquinone oxidoreductase 51kDa subunit, iron-sulphur binding domain"/>
    <property type="match status" value="1"/>
</dbReference>
<evidence type="ECO:0000259" key="11">
    <source>
        <dbReference type="SMART" id="SM00928"/>
    </source>
</evidence>
<name>A0A1G9INN7_9GAMM</name>
<dbReference type="PANTHER" id="PTHR43578:SF3">
    <property type="entry name" value="NADH-QUINONE OXIDOREDUCTASE SUBUNIT F"/>
    <property type="match status" value="1"/>
</dbReference>
<dbReference type="RefSeq" id="WP_089726645.1">
    <property type="nucleotide sequence ID" value="NZ_FNGI01000002.1"/>
</dbReference>
<dbReference type="PANTHER" id="PTHR43578">
    <property type="entry name" value="NADH-QUINONE OXIDOREDUCTASE SUBUNIT F"/>
    <property type="match status" value="1"/>
</dbReference>
<dbReference type="Pfam" id="PF01257">
    <property type="entry name" value="2Fe-2S_thioredx"/>
    <property type="match status" value="1"/>
</dbReference>
<evidence type="ECO:0000256" key="1">
    <source>
        <dbReference type="ARBA" id="ARBA00001917"/>
    </source>
</evidence>
<accession>A0A1G9INN7</accession>
<organism evidence="12 13">
    <name type="scientific">Modicisalibacter muralis</name>
    <dbReference type="NCBI Taxonomy" id="119000"/>
    <lineage>
        <taxon>Bacteria</taxon>
        <taxon>Pseudomonadati</taxon>
        <taxon>Pseudomonadota</taxon>
        <taxon>Gammaproteobacteria</taxon>
        <taxon>Oceanospirillales</taxon>
        <taxon>Halomonadaceae</taxon>
        <taxon>Modicisalibacter</taxon>
    </lineage>
</organism>
<keyword evidence="6" id="KW-0408">Iron</keyword>
<dbReference type="OrthoDB" id="9805533at2"/>
<dbReference type="InterPro" id="IPR036249">
    <property type="entry name" value="Thioredoxin-like_sf"/>
</dbReference>
<dbReference type="GO" id="GO:0008137">
    <property type="term" value="F:NADH dehydrogenase (ubiquinone) activity"/>
    <property type="evidence" value="ECO:0007669"/>
    <property type="project" value="InterPro"/>
</dbReference>
<dbReference type="EMBL" id="FNGI01000002">
    <property type="protein sequence ID" value="SDL26909.1"/>
    <property type="molecule type" value="Genomic_DNA"/>
</dbReference>
<dbReference type="SUPFAM" id="SSF52833">
    <property type="entry name" value="Thioredoxin-like"/>
    <property type="match status" value="1"/>
</dbReference>
<dbReference type="InterPro" id="IPR037225">
    <property type="entry name" value="Nuo51_FMN-bd_sf"/>
</dbReference>
<dbReference type="SMART" id="SM00928">
    <property type="entry name" value="NADH_4Fe-4S"/>
    <property type="match status" value="1"/>
</dbReference>
<dbReference type="PROSITE" id="PS00644">
    <property type="entry name" value="COMPLEX1_51K_1"/>
    <property type="match status" value="1"/>
</dbReference>
<dbReference type="InterPro" id="IPR037207">
    <property type="entry name" value="Nuop51_4Fe4S-bd_sf"/>
</dbReference>
<protein>
    <recommendedName>
        <fullName evidence="3">NADH-quinone oxidoreductase subunit F</fullName>
    </recommendedName>
    <alternativeName>
        <fullName evidence="8">NADH dehydrogenase I subunit F</fullName>
    </alternativeName>
    <alternativeName>
        <fullName evidence="9">NDH-1 subunit F</fullName>
    </alternativeName>
</protein>
<dbReference type="Gene3D" id="1.10.10.1590">
    <property type="entry name" value="NADH-quinone oxidoreductase subunit E"/>
    <property type="match status" value="1"/>
</dbReference>
<dbReference type="Proteomes" id="UP000198654">
    <property type="component" value="Unassembled WGS sequence"/>
</dbReference>
<keyword evidence="5" id="KW-0479">Metal-binding</keyword>
<evidence type="ECO:0000313" key="12">
    <source>
        <dbReference type="EMBL" id="SDL26909.1"/>
    </source>
</evidence>
<keyword evidence="7" id="KW-0411">Iron-sulfur</keyword>
<evidence type="ECO:0000256" key="4">
    <source>
        <dbReference type="ARBA" id="ARBA00022485"/>
    </source>
</evidence>
<dbReference type="InterPro" id="IPR001949">
    <property type="entry name" value="NADH-UbQ_OxRdtase_51kDa_CS"/>
</dbReference>
<gene>
    <name evidence="12" type="ORF">SAMN05661010_01276</name>
</gene>
<proteinExistence type="inferred from homology"/>
<dbReference type="GO" id="GO:0046872">
    <property type="term" value="F:metal ion binding"/>
    <property type="evidence" value="ECO:0007669"/>
    <property type="project" value="UniProtKB-KW"/>
</dbReference>
<evidence type="ECO:0000256" key="2">
    <source>
        <dbReference type="ARBA" id="ARBA00007523"/>
    </source>
</evidence>
<dbReference type="FunFam" id="3.10.20.600:FF:000006">
    <property type="entry name" value="Formate dehydrogenase, beta subunit"/>
    <property type="match status" value="1"/>
</dbReference>
<comment type="cofactor">
    <cofactor evidence="1">
        <name>FMN</name>
        <dbReference type="ChEBI" id="CHEBI:58210"/>
    </cofactor>
</comment>
<dbReference type="STRING" id="119000.SAMN05661010_01276"/>
<feature type="compositionally biased region" description="Basic residues" evidence="10">
    <location>
        <begin position="8"/>
        <end position="17"/>
    </location>
</feature>
<dbReference type="SUPFAM" id="SSF142984">
    <property type="entry name" value="Nqo1 middle domain-like"/>
    <property type="match status" value="1"/>
</dbReference>
<dbReference type="InterPro" id="IPR019554">
    <property type="entry name" value="Soluble_ligand-bd"/>
</dbReference>
<dbReference type="Pfam" id="PF01512">
    <property type="entry name" value="Complex1_51K"/>
    <property type="match status" value="1"/>
</dbReference>
<dbReference type="Gene3D" id="3.10.20.600">
    <property type="match status" value="1"/>
</dbReference>
<keyword evidence="4" id="KW-0004">4Fe-4S</keyword>
<comment type="similarity">
    <text evidence="2">Belongs to the complex I 51 kDa subunit family.</text>
</comment>
<dbReference type="SUPFAM" id="SSF140490">
    <property type="entry name" value="Nqo1C-terminal domain-like"/>
    <property type="match status" value="1"/>
</dbReference>
<dbReference type="PROSITE" id="PS00645">
    <property type="entry name" value="COMPLEX1_51K_2"/>
    <property type="match status" value="1"/>
</dbReference>
<dbReference type="InterPro" id="IPR011538">
    <property type="entry name" value="Nuo51_FMN-bd"/>
</dbReference>
<evidence type="ECO:0000256" key="7">
    <source>
        <dbReference type="ARBA" id="ARBA00023014"/>
    </source>
</evidence>
<dbReference type="Gene3D" id="3.40.50.11540">
    <property type="entry name" value="NADH-ubiquinone oxidoreductase 51kDa subunit"/>
    <property type="match status" value="1"/>
</dbReference>
<evidence type="ECO:0000313" key="13">
    <source>
        <dbReference type="Proteomes" id="UP000198654"/>
    </source>
</evidence>
<dbReference type="InterPro" id="IPR019575">
    <property type="entry name" value="Nuop51_4Fe4S-bd"/>
</dbReference>
<keyword evidence="13" id="KW-1185">Reference proteome</keyword>
<evidence type="ECO:0000256" key="3">
    <source>
        <dbReference type="ARBA" id="ARBA00019901"/>
    </source>
</evidence>
<dbReference type="Pfam" id="PF10531">
    <property type="entry name" value="SLBB"/>
    <property type="match status" value="1"/>
</dbReference>
<evidence type="ECO:0000256" key="8">
    <source>
        <dbReference type="ARBA" id="ARBA00031578"/>
    </source>
</evidence>
<evidence type="ECO:0000256" key="5">
    <source>
        <dbReference type="ARBA" id="ARBA00022723"/>
    </source>
</evidence>
<feature type="region of interest" description="Disordered" evidence="10">
    <location>
        <begin position="1"/>
        <end position="20"/>
    </location>
</feature>
<evidence type="ECO:0000256" key="6">
    <source>
        <dbReference type="ARBA" id="ARBA00023004"/>
    </source>
</evidence>
<evidence type="ECO:0000256" key="9">
    <source>
        <dbReference type="ARBA" id="ARBA00032787"/>
    </source>
</evidence>
<dbReference type="AlphaFoldDB" id="A0A1G9INN7"/>